<feature type="transmembrane region" description="Helical" evidence="2">
    <location>
        <begin position="128"/>
        <end position="149"/>
    </location>
</feature>
<proteinExistence type="predicted"/>
<dbReference type="EMBL" id="PGGW01000060">
    <property type="protein sequence ID" value="PJE96123.1"/>
    <property type="molecule type" value="Genomic_DNA"/>
</dbReference>
<evidence type="ECO:0000313" key="4">
    <source>
        <dbReference type="EMBL" id="PJE96123.1"/>
    </source>
</evidence>
<accession>A0A2M8LVZ2</accession>
<dbReference type="InterPro" id="IPR010982">
    <property type="entry name" value="Lambda_DNA-bd_dom_sf"/>
</dbReference>
<reference evidence="4 5" key="1">
    <citation type="submission" date="2017-11" db="EMBL/GenBank/DDBJ databases">
        <title>Streptomyces carmine sp. nov., a novel actinomycete isolated from Sophora alopecuroides in Xinjiang, China.</title>
        <authorList>
            <person name="Wang Y."/>
            <person name="Luo X."/>
            <person name="Wan C."/>
            <person name="Zhang L."/>
        </authorList>
    </citation>
    <scope>NUCLEOTIDE SEQUENCE [LARGE SCALE GENOMIC DNA]</scope>
    <source>
        <strain evidence="4 5">TRM SA0054</strain>
    </source>
</reference>
<dbReference type="Proteomes" id="UP000230407">
    <property type="component" value="Unassembled WGS sequence"/>
</dbReference>
<dbReference type="AlphaFoldDB" id="A0A2M8LVZ2"/>
<evidence type="ECO:0000256" key="2">
    <source>
        <dbReference type="SAM" id="Phobius"/>
    </source>
</evidence>
<feature type="region of interest" description="Disordered" evidence="1">
    <location>
        <begin position="338"/>
        <end position="374"/>
    </location>
</feature>
<dbReference type="Pfam" id="PF13560">
    <property type="entry name" value="HTH_31"/>
    <property type="match status" value="1"/>
</dbReference>
<dbReference type="InterPro" id="IPR036365">
    <property type="entry name" value="PGBD-like_sf"/>
</dbReference>
<dbReference type="SUPFAM" id="SSF47090">
    <property type="entry name" value="PGBD-like"/>
    <property type="match status" value="1"/>
</dbReference>
<feature type="domain" description="HTH cro/C1-type" evidence="3">
    <location>
        <begin position="16"/>
        <end position="72"/>
    </location>
</feature>
<dbReference type="InterPro" id="IPR001387">
    <property type="entry name" value="Cro/C1-type_HTH"/>
</dbReference>
<keyword evidence="2" id="KW-0472">Membrane</keyword>
<keyword evidence="2" id="KW-0812">Transmembrane</keyword>
<organism evidence="4 5">
    <name type="scientific">Streptomyces carminius</name>
    <dbReference type="NCBI Taxonomy" id="2665496"/>
    <lineage>
        <taxon>Bacteria</taxon>
        <taxon>Bacillati</taxon>
        <taxon>Actinomycetota</taxon>
        <taxon>Actinomycetes</taxon>
        <taxon>Kitasatosporales</taxon>
        <taxon>Streptomycetaceae</taxon>
        <taxon>Streptomyces</taxon>
    </lineage>
</organism>
<dbReference type="CDD" id="cd00093">
    <property type="entry name" value="HTH_XRE"/>
    <property type="match status" value="1"/>
</dbReference>
<name>A0A2M8LVZ2_9ACTN</name>
<feature type="region of interest" description="Disordered" evidence="1">
    <location>
        <begin position="80"/>
        <end position="120"/>
    </location>
</feature>
<feature type="compositionally biased region" description="Basic and acidic residues" evidence="1">
    <location>
        <begin position="341"/>
        <end position="374"/>
    </location>
</feature>
<dbReference type="Gene3D" id="1.10.260.40">
    <property type="entry name" value="lambda repressor-like DNA-binding domains"/>
    <property type="match status" value="1"/>
</dbReference>
<dbReference type="RefSeq" id="WP_100203310.1">
    <property type="nucleotide sequence ID" value="NZ_PGGW01000060.1"/>
</dbReference>
<dbReference type="Gene3D" id="1.10.101.10">
    <property type="entry name" value="PGBD-like superfamily/PGBD"/>
    <property type="match status" value="1"/>
</dbReference>
<dbReference type="SUPFAM" id="SSF53955">
    <property type="entry name" value="Lysozyme-like"/>
    <property type="match status" value="1"/>
</dbReference>
<evidence type="ECO:0000259" key="3">
    <source>
        <dbReference type="SMART" id="SM00530"/>
    </source>
</evidence>
<dbReference type="InterPro" id="IPR036366">
    <property type="entry name" value="PGBDSf"/>
</dbReference>
<dbReference type="GO" id="GO:0003677">
    <property type="term" value="F:DNA binding"/>
    <property type="evidence" value="ECO:0007669"/>
    <property type="project" value="InterPro"/>
</dbReference>
<dbReference type="SMART" id="SM00530">
    <property type="entry name" value="HTH_XRE"/>
    <property type="match status" value="1"/>
</dbReference>
<protein>
    <submittedName>
        <fullName evidence="4">Peptidoglycan-binding protein</fullName>
    </submittedName>
</protein>
<sequence>MRDGRGEARVEEFASALRELKERTPHSYETLAARLDLSRSALHRYCSGKAVPPDFGTVELLARQCGAGRDELTELHRLWTLASEPPPTHPERARDPDQGQDQEPVSGSGDTGEEPAAATAASRPRRGLWLVAAVVVAAVIAAALAWASFGDRKGGAAADDRLLFSAECRDPVHIGQEDECVREVQQLLADAGATIGIDGIFGPETLRRVEAFQVRAGLAVDGIVGDDTKRALYAGKVPMTTWDEDRLTDRIRKVFTEDPETAVRIARCQSRLDPLYVLPNVDGSRNWGVFQISDARLRDLRGTPAQALDPEWNIRAAHRLWSQKQDFSHWPHCLSAIVGDGDGRKKDTEKDGKGGRDEAEAGQDRPADRGTEAP</sequence>
<keyword evidence="5" id="KW-1185">Reference proteome</keyword>
<gene>
    <name evidence="4" type="ORF">CUT44_20265</name>
</gene>
<dbReference type="SUPFAM" id="SSF47413">
    <property type="entry name" value="lambda repressor-like DNA-binding domains"/>
    <property type="match status" value="1"/>
</dbReference>
<dbReference type="InterPro" id="IPR023346">
    <property type="entry name" value="Lysozyme-like_dom_sf"/>
</dbReference>
<evidence type="ECO:0000313" key="5">
    <source>
        <dbReference type="Proteomes" id="UP000230407"/>
    </source>
</evidence>
<evidence type="ECO:0000256" key="1">
    <source>
        <dbReference type="SAM" id="MobiDB-lite"/>
    </source>
</evidence>
<dbReference type="InterPro" id="IPR002477">
    <property type="entry name" value="Peptidoglycan-bd-like"/>
</dbReference>
<dbReference type="Pfam" id="PF01471">
    <property type="entry name" value="PG_binding_1"/>
    <property type="match status" value="1"/>
</dbReference>
<comment type="caution">
    <text evidence="4">The sequence shown here is derived from an EMBL/GenBank/DDBJ whole genome shotgun (WGS) entry which is preliminary data.</text>
</comment>
<keyword evidence="2" id="KW-1133">Transmembrane helix</keyword>